<sequence>MEQNALRNFKDFLQVYNYMSNTCFQHCVNNFYSRDLAADEETCVDLCVKKHINVNHRIMGIFVEIQPMIVNKRIEEMNQAALQMEQQAAAQGQPEVKGYTWFMMSGTQPAADICLALLVGLPGSGKTTLAKFLKQYFSTEREASEDTLSLNVIHICYDNLITADLAHRCSSDPDSGNWRDARQEVLTMVEKMMYMLKDVQTKEEVHKLILKCGPESKYIKKDYEWDIVIKKRTVLVIDDNMYYSSMRYLYFQLARRHNVGFFQLYIECSVASALTYNKKRPLVEQVPEEVIHKMADRMEPPDGKPWEQYSLLLNAHEPYSSEETVQKIGSIISKALLNPVEPVEDWSELGEASRQACMASVIHQCDLGLRHLVNERMKMLQKSSVDPDDLRAQSRILNSARIELLEAVKTREIVVPEDLCAAVQLCHPLAGVRLQSFLSTLLPH</sequence>
<dbReference type="InterPro" id="IPR013641">
    <property type="entry name" value="KTI12/PSTK"/>
</dbReference>
<reference evidence="4" key="1">
    <citation type="submission" date="2021-07" db="EMBL/GenBank/DDBJ databases">
        <authorList>
            <person name="Catto M.A."/>
            <person name="Jacobson A."/>
            <person name="Kennedy G."/>
            <person name="Labadie P."/>
            <person name="Hunt B.G."/>
            <person name="Srinivasan R."/>
        </authorList>
    </citation>
    <scope>NUCLEOTIDE SEQUENCE</scope>
    <source>
        <strain evidence="4">PL_HMW_Pooled</strain>
        <tissue evidence="4">Head</tissue>
    </source>
</reference>
<dbReference type="InterPro" id="IPR027417">
    <property type="entry name" value="P-loop_NTPase"/>
</dbReference>
<dbReference type="InterPro" id="IPR004217">
    <property type="entry name" value="Tim10-like"/>
</dbReference>
<evidence type="ECO:0000256" key="1">
    <source>
        <dbReference type="ARBA" id="ARBA00022741"/>
    </source>
</evidence>
<keyword evidence="4" id="KW-0808">Transferase</keyword>
<keyword evidence="4" id="KW-0418">Kinase</keyword>
<dbReference type="InterPro" id="IPR052648">
    <property type="entry name" value="Ser-tRNA(Sec)_kinase"/>
</dbReference>
<evidence type="ECO:0000256" key="2">
    <source>
        <dbReference type="ARBA" id="ARBA00022840"/>
    </source>
</evidence>
<dbReference type="Gene3D" id="3.40.50.300">
    <property type="entry name" value="P-loop containing nucleotide triphosphate hydrolases"/>
    <property type="match status" value="1"/>
</dbReference>
<keyword evidence="5" id="KW-1185">Reference proteome</keyword>
<dbReference type="PANTHER" id="PTHR20873">
    <property type="entry name" value="L-SERYL-TRNA(SEC) KINASE"/>
    <property type="match status" value="1"/>
</dbReference>
<dbReference type="GO" id="GO:0016301">
    <property type="term" value="F:kinase activity"/>
    <property type="evidence" value="ECO:0007669"/>
    <property type="project" value="UniProtKB-KW"/>
</dbReference>
<dbReference type="Gene3D" id="1.10.287.810">
    <property type="entry name" value="Mitochondrial import inner membrane translocase subunit tim13 like domains"/>
    <property type="match status" value="1"/>
</dbReference>
<name>A0AAE1HJA5_9NEOP</name>
<dbReference type="GO" id="GO:0005524">
    <property type="term" value="F:ATP binding"/>
    <property type="evidence" value="ECO:0007669"/>
    <property type="project" value="UniProtKB-KW"/>
</dbReference>
<accession>A0AAE1HJA5</accession>
<evidence type="ECO:0000259" key="3">
    <source>
        <dbReference type="Pfam" id="PF02953"/>
    </source>
</evidence>
<protein>
    <submittedName>
        <fullName evidence="4">L-seryl-tRNA(Sec) kinase</fullName>
    </submittedName>
</protein>
<dbReference type="PANTHER" id="PTHR20873:SF0">
    <property type="entry name" value="L-SERYL-TRNA(SEC) KINASE"/>
    <property type="match status" value="1"/>
</dbReference>
<dbReference type="EMBL" id="JAHWGI010001078">
    <property type="protein sequence ID" value="KAK3922243.1"/>
    <property type="molecule type" value="Genomic_DNA"/>
</dbReference>
<dbReference type="SUPFAM" id="SSF144122">
    <property type="entry name" value="Tim10-like"/>
    <property type="match status" value="1"/>
</dbReference>
<dbReference type="Proteomes" id="UP001219518">
    <property type="component" value="Unassembled WGS sequence"/>
</dbReference>
<organism evidence="4 5">
    <name type="scientific">Frankliniella fusca</name>
    <dbReference type="NCBI Taxonomy" id="407009"/>
    <lineage>
        <taxon>Eukaryota</taxon>
        <taxon>Metazoa</taxon>
        <taxon>Ecdysozoa</taxon>
        <taxon>Arthropoda</taxon>
        <taxon>Hexapoda</taxon>
        <taxon>Insecta</taxon>
        <taxon>Pterygota</taxon>
        <taxon>Neoptera</taxon>
        <taxon>Paraneoptera</taxon>
        <taxon>Thysanoptera</taxon>
        <taxon>Terebrantia</taxon>
        <taxon>Thripoidea</taxon>
        <taxon>Thripidae</taxon>
        <taxon>Frankliniella</taxon>
    </lineage>
</organism>
<reference evidence="4" key="2">
    <citation type="journal article" date="2023" name="BMC Genomics">
        <title>Pest status, molecular evolution, and epigenetic factors derived from the genome assembly of Frankliniella fusca, a thysanopteran phytovirus vector.</title>
        <authorList>
            <person name="Catto M.A."/>
            <person name="Labadie P.E."/>
            <person name="Jacobson A.L."/>
            <person name="Kennedy G.G."/>
            <person name="Srinivasan R."/>
            <person name="Hunt B.G."/>
        </authorList>
    </citation>
    <scope>NUCLEOTIDE SEQUENCE</scope>
    <source>
        <strain evidence="4">PL_HMW_Pooled</strain>
    </source>
</reference>
<dbReference type="SUPFAM" id="SSF52540">
    <property type="entry name" value="P-loop containing nucleoside triphosphate hydrolases"/>
    <property type="match status" value="1"/>
</dbReference>
<dbReference type="AlphaFoldDB" id="A0AAE1HJA5"/>
<dbReference type="GO" id="GO:0000049">
    <property type="term" value="F:tRNA binding"/>
    <property type="evidence" value="ECO:0007669"/>
    <property type="project" value="TreeGrafter"/>
</dbReference>
<evidence type="ECO:0000313" key="5">
    <source>
        <dbReference type="Proteomes" id="UP001219518"/>
    </source>
</evidence>
<gene>
    <name evidence="4" type="ORF">KUF71_011717</name>
</gene>
<keyword evidence="1" id="KW-0547">Nucleotide-binding</keyword>
<dbReference type="Pfam" id="PF02953">
    <property type="entry name" value="zf-Tim10_DDP"/>
    <property type="match status" value="1"/>
</dbReference>
<feature type="domain" description="Tim10-like" evidence="3">
    <location>
        <begin position="4"/>
        <end position="62"/>
    </location>
</feature>
<proteinExistence type="predicted"/>
<dbReference type="InterPro" id="IPR035427">
    <property type="entry name" value="Tim10-like_dom_sf"/>
</dbReference>
<comment type="caution">
    <text evidence="4">The sequence shown here is derived from an EMBL/GenBank/DDBJ whole genome shotgun (WGS) entry which is preliminary data.</text>
</comment>
<keyword evidence="2" id="KW-0067">ATP-binding</keyword>
<dbReference type="Pfam" id="PF08433">
    <property type="entry name" value="KTI12"/>
    <property type="match status" value="1"/>
</dbReference>
<evidence type="ECO:0000313" key="4">
    <source>
        <dbReference type="EMBL" id="KAK3922243.1"/>
    </source>
</evidence>